<evidence type="ECO:0000259" key="2">
    <source>
        <dbReference type="Pfam" id="PF13452"/>
    </source>
</evidence>
<dbReference type="Gene3D" id="3.10.129.10">
    <property type="entry name" value="Hotdog Thioesterase"/>
    <property type="match status" value="1"/>
</dbReference>
<proteinExistence type="inferred from homology"/>
<sequence>MCGSRRGGVGPFARLEDVPVNPDAVGREYGPFEPYEVTRVKIREFADAVDARSGAHQDVAVARAEGYADLVAPSTFAVIIAQKAEFHVVVDPEVGVDFSRVVHAEERFTHVRPLVAGDVISTTIHIDAIKQRAGIAMVTTRAELADADGAPVATVVSTLAVREDA</sequence>
<dbReference type="Proteomes" id="UP001157125">
    <property type="component" value="Unassembled WGS sequence"/>
</dbReference>
<keyword evidence="4" id="KW-1185">Reference proteome</keyword>
<dbReference type="Pfam" id="PF13452">
    <property type="entry name" value="FAS1_DH_region"/>
    <property type="match status" value="1"/>
</dbReference>
<name>A0ABQ6IFD0_9MICO</name>
<dbReference type="CDD" id="cd03441">
    <property type="entry name" value="R_hydratase_like"/>
    <property type="match status" value="1"/>
</dbReference>
<accession>A0ABQ6IFD0</accession>
<dbReference type="EMBL" id="BSUN01000001">
    <property type="protein sequence ID" value="GMA36141.1"/>
    <property type="molecule type" value="Genomic_DNA"/>
</dbReference>
<comment type="similarity">
    <text evidence="1">Belongs to the UPF0336 family.</text>
</comment>
<dbReference type="InterPro" id="IPR016709">
    <property type="entry name" value="HadA-like"/>
</dbReference>
<dbReference type="InterPro" id="IPR029069">
    <property type="entry name" value="HotDog_dom_sf"/>
</dbReference>
<feature type="domain" description="FAS1-like dehydratase" evidence="2">
    <location>
        <begin position="24"/>
        <end position="154"/>
    </location>
</feature>
<protein>
    <recommendedName>
        <fullName evidence="1">UPF0336 protein GCM10025876_23450</fullName>
    </recommendedName>
</protein>
<evidence type="ECO:0000313" key="4">
    <source>
        <dbReference type="Proteomes" id="UP001157125"/>
    </source>
</evidence>
<evidence type="ECO:0000313" key="3">
    <source>
        <dbReference type="EMBL" id="GMA36141.1"/>
    </source>
</evidence>
<dbReference type="SUPFAM" id="SSF54637">
    <property type="entry name" value="Thioesterase/thiol ester dehydrase-isomerase"/>
    <property type="match status" value="1"/>
</dbReference>
<dbReference type="HAMAP" id="MF_00799">
    <property type="entry name" value="UPF0336"/>
    <property type="match status" value="1"/>
</dbReference>
<evidence type="ECO:0000256" key="1">
    <source>
        <dbReference type="HAMAP-Rule" id="MF_00799"/>
    </source>
</evidence>
<organism evidence="3 4">
    <name type="scientific">Demequina litorisediminis</name>
    <dbReference type="NCBI Taxonomy" id="1849022"/>
    <lineage>
        <taxon>Bacteria</taxon>
        <taxon>Bacillati</taxon>
        <taxon>Actinomycetota</taxon>
        <taxon>Actinomycetes</taxon>
        <taxon>Micrococcales</taxon>
        <taxon>Demequinaceae</taxon>
        <taxon>Demequina</taxon>
    </lineage>
</organism>
<reference evidence="4" key="1">
    <citation type="journal article" date="2019" name="Int. J. Syst. Evol. Microbiol.">
        <title>The Global Catalogue of Microorganisms (GCM) 10K type strain sequencing project: providing services to taxonomists for standard genome sequencing and annotation.</title>
        <authorList>
            <consortium name="The Broad Institute Genomics Platform"/>
            <consortium name="The Broad Institute Genome Sequencing Center for Infectious Disease"/>
            <person name="Wu L."/>
            <person name="Ma J."/>
        </authorList>
    </citation>
    <scope>NUCLEOTIDE SEQUENCE [LARGE SCALE GENOMIC DNA]</scope>
    <source>
        <strain evidence="4">NBRC 112299</strain>
    </source>
</reference>
<dbReference type="PIRSF" id="PIRSF018072">
    <property type="entry name" value="UCP018072"/>
    <property type="match status" value="1"/>
</dbReference>
<comment type="caution">
    <text evidence="3">The sequence shown here is derived from an EMBL/GenBank/DDBJ whole genome shotgun (WGS) entry which is preliminary data.</text>
</comment>
<gene>
    <name evidence="3" type="ORF">GCM10025876_23450</name>
</gene>
<dbReference type="InterPro" id="IPR039569">
    <property type="entry name" value="FAS1-like_DH_region"/>
</dbReference>